<proteinExistence type="predicted"/>
<evidence type="ECO:0000313" key="1">
    <source>
        <dbReference type="EMBL" id="MCI84961.1"/>
    </source>
</evidence>
<sequence length="57" mass="5845">LGEFESLSEMAVAVTFGGGGGLEKCNFGKIRGGCGGKCNLGEHGVWDFVFCLVGGFV</sequence>
<keyword evidence="2" id="KW-1185">Reference proteome</keyword>
<reference evidence="1 2" key="1">
    <citation type="journal article" date="2018" name="Front. Plant Sci.">
        <title>Red Clover (Trifolium pratense) and Zigzag Clover (T. medium) - A Picture of Genomic Similarities and Differences.</title>
        <authorList>
            <person name="Dluhosova J."/>
            <person name="Istvanek J."/>
            <person name="Nedelnik J."/>
            <person name="Repkova J."/>
        </authorList>
    </citation>
    <scope>NUCLEOTIDE SEQUENCE [LARGE SCALE GENOMIC DNA]</scope>
    <source>
        <strain evidence="2">cv. 10/8</strain>
        <tissue evidence="1">Leaf</tissue>
    </source>
</reference>
<dbReference type="Proteomes" id="UP000265520">
    <property type="component" value="Unassembled WGS sequence"/>
</dbReference>
<evidence type="ECO:0000313" key="2">
    <source>
        <dbReference type="Proteomes" id="UP000265520"/>
    </source>
</evidence>
<dbReference type="AlphaFoldDB" id="A0A392VDB7"/>
<comment type="caution">
    <text evidence="1">The sequence shown here is derived from an EMBL/GenBank/DDBJ whole genome shotgun (WGS) entry which is preliminary data.</text>
</comment>
<name>A0A392VDB7_9FABA</name>
<protein>
    <submittedName>
        <fullName evidence="1">Uncharacterized protein</fullName>
    </submittedName>
</protein>
<organism evidence="1 2">
    <name type="scientific">Trifolium medium</name>
    <dbReference type="NCBI Taxonomy" id="97028"/>
    <lineage>
        <taxon>Eukaryota</taxon>
        <taxon>Viridiplantae</taxon>
        <taxon>Streptophyta</taxon>
        <taxon>Embryophyta</taxon>
        <taxon>Tracheophyta</taxon>
        <taxon>Spermatophyta</taxon>
        <taxon>Magnoliopsida</taxon>
        <taxon>eudicotyledons</taxon>
        <taxon>Gunneridae</taxon>
        <taxon>Pentapetalae</taxon>
        <taxon>rosids</taxon>
        <taxon>fabids</taxon>
        <taxon>Fabales</taxon>
        <taxon>Fabaceae</taxon>
        <taxon>Papilionoideae</taxon>
        <taxon>50 kb inversion clade</taxon>
        <taxon>NPAAA clade</taxon>
        <taxon>Hologalegina</taxon>
        <taxon>IRL clade</taxon>
        <taxon>Trifolieae</taxon>
        <taxon>Trifolium</taxon>
    </lineage>
</organism>
<feature type="non-terminal residue" evidence="1">
    <location>
        <position position="1"/>
    </location>
</feature>
<accession>A0A392VDB7</accession>
<dbReference type="EMBL" id="LXQA011103333">
    <property type="protein sequence ID" value="MCI84961.1"/>
    <property type="molecule type" value="Genomic_DNA"/>
</dbReference>